<reference evidence="1" key="1">
    <citation type="submission" date="2022-07" db="EMBL/GenBank/DDBJ databases">
        <title>Chromosome-level genome of Muraenolepis orangiensis.</title>
        <authorList>
            <person name="Kim J."/>
        </authorList>
    </citation>
    <scope>NUCLEOTIDE SEQUENCE</scope>
    <source>
        <strain evidence="1">KU_S4_2022</strain>
        <tissue evidence="1">Muscle</tissue>
    </source>
</reference>
<sequence>RLHPISSFSLQVSVIGRAPGGVHPLLSSALHPQSAGAPHRPLVEAPYSTAKELVSPLVSSTEEPVFLLVSSWAEELVSPLVSSWAEELVSPLVSSWADV</sequence>
<organism evidence="1 2">
    <name type="scientific">Muraenolepis orangiensis</name>
    <name type="common">Patagonian moray cod</name>
    <dbReference type="NCBI Taxonomy" id="630683"/>
    <lineage>
        <taxon>Eukaryota</taxon>
        <taxon>Metazoa</taxon>
        <taxon>Chordata</taxon>
        <taxon>Craniata</taxon>
        <taxon>Vertebrata</taxon>
        <taxon>Euteleostomi</taxon>
        <taxon>Actinopterygii</taxon>
        <taxon>Neopterygii</taxon>
        <taxon>Teleostei</taxon>
        <taxon>Neoteleostei</taxon>
        <taxon>Acanthomorphata</taxon>
        <taxon>Zeiogadaria</taxon>
        <taxon>Gadariae</taxon>
        <taxon>Gadiformes</taxon>
        <taxon>Muraenolepidoidei</taxon>
        <taxon>Muraenolepididae</taxon>
        <taxon>Muraenolepis</taxon>
    </lineage>
</organism>
<dbReference type="Proteomes" id="UP001148018">
    <property type="component" value="Unassembled WGS sequence"/>
</dbReference>
<feature type="non-terminal residue" evidence="1">
    <location>
        <position position="1"/>
    </location>
</feature>
<gene>
    <name evidence="1" type="ORF">NHX12_005102</name>
</gene>
<name>A0A9Q0DQW1_9TELE</name>
<evidence type="ECO:0000313" key="2">
    <source>
        <dbReference type="Proteomes" id="UP001148018"/>
    </source>
</evidence>
<dbReference type="AlphaFoldDB" id="A0A9Q0DQW1"/>
<evidence type="ECO:0000313" key="1">
    <source>
        <dbReference type="EMBL" id="KAJ3592763.1"/>
    </source>
</evidence>
<proteinExistence type="predicted"/>
<protein>
    <submittedName>
        <fullName evidence="1">Uncharacterized protein</fullName>
    </submittedName>
</protein>
<dbReference type="EMBL" id="JANIIK010000112">
    <property type="protein sequence ID" value="KAJ3592763.1"/>
    <property type="molecule type" value="Genomic_DNA"/>
</dbReference>
<keyword evidence="2" id="KW-1185">Reference proteome</keyword>
<accession>A0A9Q0DQW1</accession>
<comment type="caution">
    <text evidence="1">The sequence shown here is derived from an EMBL/GenBank/DDBJ whole genome shotgun (WGS) entry which is preliminary data.</text>
</comment>